<reference evidence="6 7" key="1">
    <citation type="submission" date="2023-09" db="EMBL/GenBank/DDBJ databases">
        <title>Nesidiocoris tenuis whole genome shotgun sequence.</title>
        <authorList>
            <person name="Shibata T."/>
            <person name="Shimoda M."/>
            <person name="Kobayashi T."/>
            <person name="Uehara T."/>
        </authorList>
    </citation>
    <scope>NUCLEOTIDE SEQUENCE [LARGE SCALE GENOMIC DNA]</scope>
    <source>
        <strain evidence="6 7">Japan</strain>
    </source>
</reference>
<protein>
    <submittedName>
        <fullName evidence="6">Seven in absentia protein family</fullName>
    </submittedName>
</protein>
<evidence type="ECO:0000259" key="5">
    <source>
        <dbReference type="PROSITE" id="PS50089"/>
    </source>
</evidence>
<dbReference type="InterPro" id="IPR013083">
    <property type="entry name" value="Znf_RING/FYVE/PHD"/>
</dbReference>
<dbReference type="SUPFAM" id="SSF57850">
    <property type="entry name" value="RING/U-box"/>
    <property type="match status" value="1"/>
</dbReference>
<evidence type="ECO:0000256" key="1">
    <source>
        <dbReference type="ARBA" id="ARBA00022771"/>
    </source>
</evidence>
<evidence type="ECO:0000313" key="6">
    <source>
        <dbReference type="EMBL" id="BES88658.1"/>
    </source>
</evidence>
<organism evidence="6 7">
    <name type="scientific">Nesidiocoris tenuis</name>
    <dbReference type="NCBI Taxonomy" id="355587"/>
    <lineage>
        <taxon>Eukaryota</taxon>
        <taxon>Metazoa</taxon>
        <taxon>Ecdysozoa</taxon>
        <taxon>Arthropoda</taxon>
        <taxon>Hexapoda</taxon>
        <taxon>Insecta</taxon>
        <taxon>Pterygota</taxon>
        <taxon>Neoptera</taxon>
        <taxon>Paraneoptera</taxon>
        <taxon>Hemiptera</taxon>
        <taxon>Heteroptera</taxon>
        <taxon>Panheteroptera</taxon>
        <taxon>Cimicomorpha</taxon>
        <taxon>Miridae</taxon>
        <taxon>Dicyphina</taxon>
        <taxon>Nesidiocoris</taxon>
    </lineage>
</organism>
<accession>A0ABN7A9K5</accession>
<dbReference type="Proteomes" id="UP001307889">
    <property type="component" value="Chromosome 1"/>
</dbReference>
<name>A0ABN7A9K5_9HEMI</name>
<feature type="region of interest" description="Disordered" evidence="4">
    <location>
        <begin position="34"/>
        <end position="56"/>
    </location>
</feature>
<dbReference type="PANTHER" id="PTHR45877:SF2">
    <property type="entry name" value="E3 UBIQUITIN-PROTEIN LIGASE SINA-RELATED"/>
    <property type="match status" value="1"/>
</dbReference>
<evidence type="ECO:0000256" key="3">
    <source>
        <dbReference type="PROSITE-ProRule" id="PRU00175"/>
    </source>
</evidence>
<gene>
    <name evidence="6" type="ORF">NTJ_01465</name>
</gene>
<evidence type="ECO:0000256" key="4">
    <source>
        <dbReference type="SAM" id="MobiDB-lite"/>
    </source>
</evidence>
<keyword evidence="1 3" id="KW-0863">Zinc-finger</keyword>
<dbReference type="InterPro" id="IPR004162">
    <property type="entry name" value="SINA-like_animal"/>
</dbReference>
<dbReference type="EMBL" id="AP028909">
    <property type="protein sequence ID" value="BES88658.1"/>
    <property type="molecule type" value="Genomic_DNA"/>
</dbReference>
<evidence type="ECO:0000313" key="7">
    <source>
        <dbReference type="Proteomes" id="UP001307889"/>
    </source>
</evidence>
<dbReference type="PROSITE" id="PS50089">
    <property type="entry name" value="ZF_RING_2"/>
    <property type="match status" value="1"/>
</dbReference>
<feature type="domain" description="RING-type" evidence="5">
    <location>
        <begin position="80"/>
        <end position="116"/>
    </location>
</feature>
<evidence type="ECO:0000256" key="2">
    <source>
        <dbReference type="ARBA" id="ARBA00022833"/>
    </source>
</evidence>
<dbReference type="PANTHER" id="PTHR45877">
    <property type="entry name" value="E3 UBIQUITIN-PROTEIN LIGASE SIAH2"/>
    <property type="match status" value="1"/>
</dbReference>
<keyword evidence="2" id="KW-0862">Zinc</keyword>
<dbReference type="Gene3D" id="3.30.40.10">
    <property type="entry name" value="Zinc/RING finger domain, C3HC4 (zinc finger)"/>
    <property type="match status" value="1"/>
</dbReference>
<keyword evidence="7" id="KW-1185">Reference proteome</keyword>
<keyword evidence="1 3" id="KW-0479">Metal-binding</keyword>
<dbReference type="InterPro" id="IPR001841">
    <property type="entry name" value="Znf_RING"/>
</dbReference>
<proteinExistence type="predicted"/>
<sequence length="307" mass="34917">MFDKLRNWTLNILERRTPNDLESCADFNYYSSDMDPRELPRPQKKFPSLELPPTDDDRPCDPHSDCHCHNCRELVELTECPICAGGYQRGVTACDHCGNVICWSCAAKMPSCPFCRRPRPPARNTALERIFNKLQLPCTPARTIECKKYEDPRTTEHICLAKKDCPWSGDLGSLASHLEADHDISVLVGTSITIEIGGFRSKVRASDKRGRQYTVSLACYASIFLLNISLHKKKMRLLFTGASSHPTQRFGAWLEVDSSYRTMKGIMPVSTQRYKQKDLFISCEGLLSPWRHSDDIVRMSITIRPLS</sequence>